<feature type="compositionally biased region" description="Basic and acidic residues" evidence="1">
    <location>
        <begin position="565"/>
        <end position="596"/>
    </location>
</feature>
<feature type="compositionally biased region" description="Low complexity" evidence="1">
    <location>
        <begin position="145"/>
        <end position="155"/>
    </location>
</feature>
<dbReference type="PANTHER" id="PTHR47236">
    <property type="entry name" value="GENE, 32742-RELATED-RELATED"/>
    <property type="match status" value="1"/>
</dbReference>
<feature type="region of interest" description="Disordered" evidence="1">
    <location>
        <begin position="145"/>
        <end position="173"/>
    </location>
</feature>
<feature type="compositionally biased region" description="Basic residues" evidence="1">
    <location>
        <begin position="597"/>
        <end position="642"/>
    </location>
</feature>
<dbReference type="PANTHER" id="PTHR47236:SF4">
    <property type="entry name" value="GENE 9195-RELATED"/>
    <property type="match status" value="1"/>
</dbReference>
<proteinExistence type="predicted"/>
<sequence>MTQYLFSKPNLDPYRTDVKIRTSLQGVELLNLEEFKAVFRIPLRRSGRQTKETAAAGEAAAIEAEELSLSAAIKQLTENVCQNKINEAYLGQSFLNAYNLGGLSKYPEPGEVEKEVAVEGLTLPELSFEDQKQQQLRNNGMLSQLEEASQASQSQSEEESQREEDIQLQTQRENKLKRVTKEIEAEEEEARDKPITFDLLIAFAPGFRDGIAEANTKSIDDRTALLLEKVVGFIIVQLGECTILPNAYAVNLICTRTLELDDGTSTTIKGALLMGAYLFCIKKLVSHGVQQVGILELADGYKNFAGFSSYTKMMFDKDIALCVEGCFYDNTNLAMSVNLQGLSEQEIIDLATGKLKRLPGPFDDTGMYGLVPTNLNQNKLQKIMAVYANLMYKFQVADFQFRNGDERFMNQLLEAPWSILPKNQLEIVNVLYSRYSKVLSPALFPFLIRKLQSYIQTLILTFRRMQDPLGIQTRSDALARKNDMNDFETPAGVASRSDGFGDTSSHVLRSTAAEQLRQEAELERLRQQQEVERLRREQEEVERLRQQQEEERLRQQQEEERLRQQQEEERLRQEADMRLQKFKRKSETVLEKESHKGGGKTNRRKKTKTRKTMKRRKTIKRKKTIKRRKTMKRRKTIKKRNKSKEAKKL</sequence>
<accession>A0A6C0B8V9</accession>
<name>A0A6C0B8V9_9ZZZZ</name>
<evidence type="ECO:0000256" key="1">
    <source>
        <dbReference type="SAM" id="MobiDB-lite"/>
    </source>
</evidence>
<organism evidence="2">
    <name type="scientific">viral metagenome</name>
    <dbReference type="NCBI Taxonomy" id="1070528"/>
    <lineage>
        <taxon>unclassified sequences</taxon>
        <taxon>metagenomes</taxon>
        <taxon>organismal metagenomes</taxon>
    </lineage>
</organism>
<dbReference type="EMBL" id="MN739102">
    <property type="protein sequence ID" value="QHS88677.1"/>
    <property type="molecule type" value="Genomic_DNA"/>
</dbReference>
<evidence type="ECO:0000313" key="2">
    <source>
        <dbReference type="EMBL" id="QHS88677.1"/>
    </source>
</evidence>
<dbReference type="AlphaFoldDB" id="A0A6C0B8V9"/>
<reference evidence="2" key="1">
    <citation type="journal article" date="2020" name="Nature">
        <title>Giant virus diversity and host interactions through global metagenomics.</title>
        <authorList>
            <person name="Schulz F."/>
            <person name="Roux S."/>
            <person name="Paez-Espino D."/>
            <person name="Jungbluth S."/>
            <person name="Walsh D.A."/>
            <person name="Denef V.J."/>
            <person name="McMahon K.D."/>
            <person name="Konstantinidis K.T."/>
            <person name="Eloe-Fadrosh E.A."/>
            <person name="Kyrpides N.C."/>
            <person name="Woyke T."/>
        </authorList>
    </citation>
    <scope>NUCLEOTIDE SEQUENCE</scope>
    <source>
        <strain evidence="2">GVMAG-M-3300010158-59</strain>
    </source>
</reference>
<protein>
    <submittedName>
        <fullName evidence="2">Uncharacterized protein</fullName>
    </submittedName>
</protein>
<feature type="region of interest" description="Disordered" evidence="1">
    <location>
        <begin position="565"/>
        <end position="649"/>
    </location>
</feature>